<evidence type="ECO:0000256" key="4">
    <source>
        <dbReference type="ARBA" id="ARBA00023136"/>
    </source>
</evidence>
<dbReference type="InterPro" id="IPR019372">
    <property type="entry name" value="LHFPL"/>
</dbReference>
<feature type="transmembrane region" description="Helical" evidence="5">
    <location>
        <begin position="177"/>
        <end position="203"/>
    </location>
</feature>
<dbReference type="PANTHER" id="PTHR21284:SF12">
    <property type="entry name" value="EG:80H7.2 PROTEIN"/>
    <property type="match status" value="1"/>
</dbReference>
<evidence type="ECO:0000313" key="7">
    <source>
        <dbReference type="Proteomes" id="UP000549394"/>
    </source>
</evidence>
<comment type="caution">
    <text evidence="6">The sequence shown here is derived from an EMBL/GenBank/DDBJ whole genome shotgun (WGS) entry which is preliminary data.</text>
</comment>
<gene>
    <name evidence="6" type="ORF">DGYR_LOCUS3315</name>
</gene>
<evidence type="ECO:0000256" key="1">
    <source>
        <dbReference type="ARBA" id="ARBA00004141"/>
    </source>
</evidence>
<dbReference type="PANTHER" id="PTHR21284">
    <property type="entry name" value="EG:80H7.2 PROTEIN"/>
    <property type="match status" value="1"/>
</dbReference>
<dbReference type="Gene3D" id="1.20.140.150">
    <property type="match status" value="1"/>
</dbReference>
<dbReference type="Proteomes" id="UP000549394">
    <property type="component" value="Unassembled WGS sequence"/>
</dbReference>
<feature type="transmembrane region" description="Helical" evidence="5">
    <location>
        <begin position="7"/>
        <end position="30"/>
    </location>
</feature>
<proteinExistence type="predicted"/>
<protein>
    <submittedName>
        <fullName evidence="6">DgyrCDS3601</fullName>
    </submittedName>
</protein>
<accession>A0A7I8VGT5</accession>
<dbReference type="Pfam" id="PF10242">
    <property type="entry name" value="L_HMGIC_fpl"/>
    <property type="match status" value="1"/>
</dbReference>
<dbReference type="GO" id="GO:0016020">
    <property type="term" value="C:membrane"/>
    <property type="evidence" value="ECO:0007669"/>
    <property type="project" value="UniProtKB-SubCell"/>
</dbReference>
<name>A0A7I8VGT5_9ANNE</name>
<sequence length="211" mass="23428">MASAWVIIGLTVTAVAFVCSIVSYTIPFWLNESNSHLGLWAKCRGRKFERDWECDWYWENNFKEAKAKPIWWQASMGLMGVGVLLLFITFLIGLTALCCCKSAVKSGYYISLFLMLACMLHIATAATFYGFGHERRAILREVLVILVAIGIALFVVKMMVIRGLEVKDLSKSFDWAVWLGVGGALSALLASILFTCAGCGASYEGYYRGDV</sequence>
<keyword evidence="4 5" id="KW-0472">Membrane</keyword>
<keyword evidence="3 5" id="KW-1133">Transmembrane helix</keyword>
<reference evidence="6 7" key="1">
    <citation type="submission" date="2020-08" db="EMBL/GenBank/DDBJ databases">
        <authorList>
            <person name="Hejnol A."/>
        </authorList>
    </citation>
    <scope>NUCLEOTIDE SEQUENCE [LARGE SCALE GENOMIC DNA]</scope>
</reference>
<feature type="transmembrane region" description="Helical" evidence="5">
    <location>
        <begin position="70"/>
        <end position="97"/>
    </location>
</feature>
<evidence type="ECO:0000256" key="5">
    <source>
        <dbReference type="SAM" id="Phobius"/>
    </source>
</evidence>
<evidence type="ECO:0000256" key="2">
    <source>
        <dbReference type="ARBA" id="ARBA00022692"/>
    </source>
</evidence>
<dbReference type="AlphaFoldDB" id="A0A7I8VGT5"/>
<evidence type="ECO:0000313" key="6">
    <source>
        <dbReference type="EMBL" id="CAD5114477.1"/>
    </source>
</evidence>
<dbReference type="EMBL" id="CAJFCJ010000005">
    <property type="protein sequence ID" value="CAD5114477.1"/>
    <property type="molecule type" value="Genomic_DNA"/>
</dbReference>
<evidence type="ECO:0000256" key="3">
    <source>
        <dbReference type="ARBA" id="ARBA00022989"/>
    </source>
</evidence>
<keyword evidence="2 5" id="KW-0812">Transmembrane</keyword>
<feature type="transmembrane region" description="Helical" evidence="5">
    <location>
        <begin position="109"/>
        <end position="131"/>
    </location>
</feature>
<comment type="subcellular location">
    <subcellularLocation>
        <location evidence="1">Membrane</location>
        <topology evidence="1">Multi-pass membrane protein</topology>
    </subcellularLocation>
</comment>
<feature type="transmembrane region" description="Helical" evidence="5">
    <location>
        <begin position="137"/>
        <end position="156"/>
    </location>
</feature>
<organism evidence="6 7">
    <name type="scientific">Dimorphilus gyrociliatus</name>
    <dbReference type="NCBI Taxonomy" id="2664684"/>
    <lineage>
        <taxon>Eukaryota</taxon>
        <taxon>Metazoa</taxon>
        <taxon>Spiralia</taxon>
        <taxon>Lophotrochozoa</taxon>
        <taxon>Annelida</taxon>
        <taxon>Polychaeta</taxon>
        <taxon>Polychaeta incertae sedis</taxon>
        <taxon>Dinophilidae</taxon>
        <taxon>Dimorphilus</taxon>
    </lineage>
</organism>
<keyword evidence="7" id="KW-1185">Reference proteome</keyword>